<feature type="transmembrane region" description="Helical" evidence="1">
    <location>
        <begin position="6"/>
        <end position="26"/>
    </location>
</feature>
<dbReference type="Proteomes" id="UP000022447">
    <property type="component" value="Unassembled WGS sequence"/>
</dbReference>
<evidence type="ECO:0000256" key="1">
    <source>
        <dbReference type="SAM" id="Phobius"/>
    </source>
</evidence>
<dbReference type="AlphaFoldDB" id="X7E9X6"/>
<keyword evidence="1" id="KW-1133">Transmembrane helix</keyword>
<protein>
    <submittedName>
        <fullName evidence="2">Uncharacterized protein</fullName>
    </submittedName>
</protein>
<dbReference type="RefSeq" id="WP_037266901.1">
    <property type="nucleotide sequence ID" value="NZ_JALZ01000055.1"/>
</dbReference>
<organism evidence="2 3">
    <name type="scientific">Roseivivax halodurans JCM 10272</name>
    <dbReference type="NCBI Taxonomy" id="1449350"/>
    <lineage>
        <taxon>Bacteria</taxon>
        <taxon>Pseudomonadati</taxon>
        <taxon>Pseudomonadota</taxon>
        <taxon>Alphaproteobacteria</taxon>
        <taxon>Rhodobacterales</taxon>
        <taxon>Roseobacteraceae</taxon>
        <taxon>Roseivivax</taxon>
    </lineage>
</organism>
<comment type="caution">
    <text evidence="2">The sequence shown here is derived from an EMBL/GenBank/DDBJ whole genome shotgun (WGS) entry which is preliminary data.</text>
</comment>
<sequence>MRTFFRNLAIVLFAAIIVEQIVLYLVGRSLASDREIATQFVTDVTASGNMVTQTCRQYETALIYSYHVCARSIPGRDYLEIRLTLPAGYLTLIPRDYADRALFDGRLLGFVDEIGAAVESPKQ</sequence>
<dbReference type="EMBL" id="JALZ01000055">
    <property type="protein sequence ID" value="ETX12762.1"/>
    <property type="molecule type" value="Genomic_DNA"/>
</dbReference>
<gene>
    <name evidence="2" type="ORF">OCH239_17270</name>
</gene>
<keyword evidence="3" id="KW-1185">Reference proteome</keyword>
<evidence type="ECO:0000313" key="2">
    <source>
        <dbReference type="EMBL" id="ETX12762.1"/>
    </source>
</evidence>
<accession>X7E9X6</accession>
<keyword evidence="1" id="KW-0472">Membrane</keyword>
<proteinExistence type="predicted"/>
<keyword evidence="1" id="KW-0812">Transmembrane</keyword>
<evidence type="ECO:0000313" key="3">
    <source>
        <dbReference type="Proteomes" id="UP000022447"/>
    </source>
</evidence>
<reference evidence="2 3" key="1">
    <citation type="submission" date="2014-01" db="EMBL/GenBank/DDBJ databases">
        <title>Roseivivax halodurans JCM 10272 Genome Sequencing.</title>
        <authorList>
            <person name="Lai Q."/>
            <person name="Li G."/>
            <person name="Shao Z."/>
        </authorList>
    </citation>
    <scope>NUCLEOTIDE SEQUENCE [LARGE SCALE GENOMIC DNA]</scope>
    <source>
        <strain evidence="2 3">JCM 10272</strain>
    </source>
</reference>
<name>X7E9X6_9RHOB</name>